<evidence type="ECO:0000313" key="5">
    <source>
        <dbReference type="Proteomes" id="UP000255102"/>
    </source>
</evidence>
<evidence type="ECO:0000313" key="4">
    <source>
        <dbReference type="Proteomes" id="UP000076765"/>
    </source>
</evidence>
<feature type="domain" description="Putative zinc-finger" evidence="1">
    <location>
        <begin position="7"/>
        <end position="41"/>
    </location>
</feature>
<evidence type="ECO:0000313" key="2">
    <source>
        <dbReference type="EMBL" id="ANB92482.1"/>
    </source>
</evidence>
<proteinExistence type="predicted"/>
<keyword evidence="4" id="KW-1185">Reference proteome</keyword>
<dbReference type="KEGG" id="moi:MOVS_06570"/>
<name>A0A160GIK0_9GAMM</name>
<reference evidence="2 4" key="1">
    <citation type="submission" date="2015-04" db="EMBL/GenBank/DDBJ databases">
        <authorList>
            <person name="Calcutt M.J."/>
            <person name="Foecking M.F."/>
        </authorList>
    </citation>
    <scope>NUCLEOTIDE SEQUENCE [LARGE SCALE GENOMIC DNA]</scope>
    <source>
        <strain evidence="2 4">199/55</strain>
    </source>
</reference>
<dbReference type="STRING" id="29433.MOVS_06570"/>
<dbReference type="Proteomes" id="UP000076765">
    <property type="component" value="Chromosome"/>
</dbReference>
<gene>
    <name evidence="2" type="ORF">MOVS_06570</name>
    <name evidence="3" type="ORF">NCTC11227_01381</name>
</gene>
<evidence type="ECO:0000259" key="1">
    <source>
        <dbReference type="Pfam" id="PF13490"/>
    </source>
</evidence>
<dbReference type="AlphaFoldDB" id="A0A160GIK0"/>
<sequence length="62" mass="7396">MKQLKNCQKMTELMSLSQEEPLTLSQKMTVKFHLLMCPTCRRFDDNNRVLKEMIKKHKNLKG</sequence>
<evidence type="ECO:0000313" key="3">
    <source>
        <dbReference type="EMBL" id="STY87373.1"/>
    </source>
</evidence>
<dbReference type="EMBL" id="UGPW01000001">
    <property type="protein sequence ID" value="STY87373.1"/>
    <property type="molecule type" value="Genomic_DNA"/>
</dbReference>
<dbReference type="EMBL" id="CP011158">
    <property type="protein sequence ID" value="ANB92482.1"/>
    <property type="molecule type" value="Genomic_DNA"/>
</dbReference>
<protein>
    <recommendedName>
        <fullName evidence="1">Putative zinc-finger domain-containing protein</fullName>
    </recommendedName>
</protein>
<dbReference type="Pfam" id="PF13490">
    <property type="entry name" value="zf-HC2"/>
    <property type="match status" value="1"/>
</dbReference>
<accession>A0A160GIK0</accession>
<organism evidence="3 5">
    <name type="scientific">Moraxella ovis</name>
    <dbReference type="NCBI Taxonomy" id="29433"/>
    <lineage>
        <taxon>Bacteria</taxon>
        <taxon>Pseudomonadati</taxon>
        <taxon>Pseudomonadota</taxon>
        <taxon>Gammaproteobacteria</taxon>
        <taxon>Moraxellales</taxon>
        <taxon>Moraxellaceae</taxon>
        <taxon>Moraxella</taxon>
    </lineage>
</organism>
<reference evidence="3 5" key="2">
    <citation type="submission" date="2018-06" db="EMBL/GenBank/DDBJ databases">
        <authorList>
            <consortium name="Pathogen Informatics"/>
            <person name="Doyle S."/>
        </authorList>
    </citation>
    <scope>NUCLEOTIDE SEQUENCE [LARGE SCALE GENOMIC DNA]</scope>
    <source>
        <strain evidence="3 5">NCTC11227</strain>
    </source>
</reference>
<dbReference type="InterPro" id="IPR027383">
    <property type="entry name" value="Znf_put"/>
</dbReference>
<dbReference type="Proteomes" id="UP000255102">
    <property type="component" value="Unassembled WGS sequence"/>
</dbReference>